<dbReference type="PANTHER" id="PTHR37937">
    <property type="entry name" value="CONJUGATIVE TRANSFER: DNA TRANSPORT"/>
    <property type="match status" value="1"/>
</dbReference>
<evidence type="ECO:0000256" key="3">
    <source>
        <dbReference type="ARBA" id="ARBA00022475"/>
    </source>
</evidence>
<dbReference type="CDD" id="cd01127">
    <property type="entry name" value="TrwB_TraG_TraD_VirD4"/>
    <property type="match status" value="1"/>
</dbReference>
<dbReference type="Gene3D" id="3.40.50.300">
    <property type="entry name" value="P-loop containing nucleotide triphosphate hydrolases"/>
    <property type="match status" value="1"/>
</dbReference>
<dbReference type="Pfam" id="PF02534">
    <property type="entry name" value="T4SS-DNA_transf"/>
    <property type="match status" value="1"/>
</dbReference>
<gene>
    <name evidence="8" type="ORF">ACJDU8_21445</name>
</gene>
<reference evidence="8 9" key="1">
    <citation type="submission" date="2024-11" db="EMBL/GenBank/DDBJ databases">
        <authorList>
            <person name="Heng Y.C."/>
            <person name="Lim A.C.H."/>
            <person name="Lee J.K.Y."/>
            <person name="Kittelmann S."/>
        </authorList>
    </citation>
    <scope>NUCLEOTIDE SEQUENCE [LARGE SCALE GENOMIC DNA]</scope>
    <source>
        <strain evidence="8 9">WILCCON 0269</strain>
    </source>
</reference>
<dbReference type="InterPro" id="IPR027417">
    <property type="entry name" value="P-loop_NTPase"/>
</dbReference>
<feature type="transmembrane region" description="Helical" evidence="7">
    <location>
        <begin position="12"/>
        <end position="29"/>
    </location>
</feature>
<dbReference type="EMBL" id="JBJHZX010000047">
    <property type="protein sequence ID" value="MFL0198107.1"/>
    <property type="molecule type" value="Genomic_DNA"/>
</dbReference>
<comment type="subcellular location">
    <subcellularLocation>
        <location evidence="1">Cell membrane</location>
        <topology evidence="1">Multi-pass membrane protein</topology>
    </subcellularLocation>
</comment>
<evidence type="ECO:0000313" key="8">
    <source>
        <dbReference type="EMBL" id="MFL0198107.1"/>
    </source>
</evidence>
<accession>A0ABW8SQU3</accession>
<keyword evidence="3" id="KW-1003">Cell membrane</keyword>
<organism evidence="8 9">
    <name type="scientific">Candidatus Clostridium eludens</name>
    <dbReference type="NCBI Taxonomy" id="3381663"/>
    <lineage>
        <taxon>Bacteria</taxon>
        <taxon>Bacillati</taxon>
        <taxon>Bacillota</taxon>
        <taxon>Clostridia</taxon>
        <taxon>Eubacteriales</taxon>
        <taxon>Clostridiaceae</taxon>
        <taxon>Clostridium</taxon>
    </lineage>
</organism>
<evidence type="ECO:0000256" key="7">
    <source>
        <dbReference type="SAM" id="Phobius"/>
    </source>
</evidence>
<evidence type="ECO:0000256" key="6">
    <source>
        <dbReference type="ARBA" id="ARBA00023136"/>
    </source>
</evidence>
<name>A0ABW8SQU3_9CLOT</name>
<keyword evidence="4 7" id="KW-0812">Transmembrane</keyword>
<dbReference type="PANTHER" id="PTHR37937:SF1">
    <property type="entry name" value="CONJUGATIVE TRANSFER: DNA TRANSPORT"/>
    <property type="match status" value="1"/>
</dbReference>
<dbReference type="SUPFAM" id="SSF52540">
    <property type="entry name" value="P-loop containing nucleoside triphosphate hydrolases"/>
    <property type="match status" value="1"/>
</dbReference>
<keyword evidence="9" id="KW-1185">Reference proteome</keyword>
<keyword evidence="6 7" id="KW-0472">Membrane</keyword>
<evidence type="ECO:0000313" key="9">
    <source>
        <dbReference type="Proteomes" id="UP001623660"/>
    </source>
</evidence>
<evidence type="ECO:0000256" key="2">
    <source>
        <dbReference type="ARBA" id="ARBA00008806"/>
    </source>
</evidence>
<comment type="similarity">
    <text evidence="2">Belongs to the VirD4/TraG family.</text>
</comment>
<dbReference type="InterPro" id="IPR051539">
    <property type="entry name" value="T4SS-coupling_protein"/>
</dbReference>
<evidence type="ECO:0000256" key="4">
    <source>
        <dbReference type="ARBA" id="ARBA00022692"/>
    </source>
</evidence>
<dbReference type="RefSeq" id="WP_406794216.1">
    <property type="nucleotide sequence ID" value="NZ_JBJHZX010000047.1"/>
</dbReference>
<sequence length="537" mass="60975">MMHLLHLQYQYYLLLLLIPLAALFMYFEFGQKDLDSVKNRKVGDSQYGSARWINKKEKKKLFEKVVYDPESWRKGKREGLKQGILFGLEKGFKNKRSIKDKIIPFKFKRKRIALLDTSDSNSILVGPSGIGKTNFFLLPQIEYAGASGMSFLVTDTKGYVYKTMGNILKKYYGYNVVLIDFRNPTRSEHYNLMQLVNNYMDLTKQSRESHLGLTYEAKAQKYAKIISKSIIESAGFKGGGDNSYFYDSAEGLITSAILVISEFGQKGERHIISVFKLIQELSRNISDGENEDLQTEYAKLLALLPENHKAKWFAGSAVETDIKTALNVFGTALPKLTQFIDSELEQILCFDGDFTAEKFANEKTAVFVVLPEEDKTKYFLFSLFLMQLYRELLNIADEKGGMLDNRVVFFEDEFGTLPQIPDVEMVFSASRSRNILSLPIIQSFGQLKQKYGAEGAEIILDNCQNTIFSGFSPTSKTAEELSKAMGTYTTQVASVSSNNKREKKNLSIQMTGRALMTADEIKRKKVLLSYLKQVCTL</sequence>
<proteinExistence type="inferred from homology"/>
<keyword evidence="5 7" id="KW-1133">Transmembrane helix</keyword>
<evidence type="ECO:0000256" key="1">
    <source>
        <dbReference type="ARBA" id="ARBA00004651"/>
    </source>
</evidence>
<protein>
    <submittedName>
        <fullName evidence="8">VirD4-like conjugal transfer protein, CD1115 family</fullName>
    </submittedName>
</protein>
<dbReference type="InterPro" id="IPR003688">
    <property type="entry name" value="TraG/VirD4"/>
</dbReference>
<comment type="caution">
    <text evidence="8">The sequence shown here is derived from an EMBL/GenBank/DDBJ whole genome shotgun (WGS) entry which is preliminary data.</text>
</comment>
<dbReference type="Proteomes" id="UP001623660">
    <property type="component" value="Unassembled WGS sequence"/>
</dbReference>
<dbReference type="NCBIfam" id="NF045973">
    <property type="entry name" value="conju_CD1115"/>
    <property type="match status" value="1"/>
</dbReference>
<evidence type="ECO:0000256" key="5">
    <source>
        <dbReference type="ARBA" id="ARBA00022989"/>
    </source>
</evidence>